<evidence type="ECO:0000256" key="4">
    <source>
        <dbReference type="SAM" id="MobiDB-lite"/>
    </source>
</evidence>
<evidence type="ECO:0000256" key="3">
    <source>
        <dbReference type="SAM" id="Coils"/>
    </source>
</evidence>
<feature type="compositionally biased region" description="Pro residues" evidence="4">
    <location>
        <begin position="194"/>
        <end position="204"/>
    </location>
</feature>
<feature type="coiled-coil region" evidence="3">
    <location>
        <begin position="63"/>
        <end position="90"/>
    </location>
</feature>
<organism evidence="6 7">
    <name type="scientific">Venturia nashicola</name>
    <dbReference type="NCBI Taxonomy" id="86259"/>
    <lineage>
        <taxon>Eukaryota</taxon>
        <taxon>Fungi</taxon>
        <taxon>Dikarya</taxon>
        <taxon>Ascomycota</taxon>
        <taxon>Pezizomycotina</taxon>
        <taxon>Dothideomycetes</taxon>
        <taxon>Pleosporomycetidae</taxon>
        <taxon>Venturiales</taxon>
        <taxon>Venturiaceae</taxon>
        <taxon>Venturia</taxon>
    </lineage>
</organism>
<accession>A0A4Z1NJF3</accession>
<feature type="region of interest" description="Disordered" evidence="4">
    <location>
        <begin position="110"/>
        <end position="299"/>
    </location>
</feature>
<reference evidence="6 7" key="1">
    <citation type="submission" date="2019-04" db="EMBL/GenBank/DDBJ databases">
        <title>High contiguity whole genome sequence and gene annotation resource for two Venturia nashicola isolates.</title>
        <authorList>
            <person name="Prokchorchik M."/>
            <person name="Won K."/>
            <person name="Lee Y."/>
            <person name="Choi E.D."/>
            <person name="Segonzac C."/>
            <person name="Sohn K.H."/>
        </authorList>
    </citation>
    <scope>NUCLEOTIDE SEQUENCE [LARGE SCALE GENOMIC DNA]</scope>
    <source>
        <strain evidence="6 7">PRI2</strain>
    </source>
</reference>
<comment type="subcellular location">
    <subcellularLocation>
        <location evidence="1">Nucleus</location>
    </subcellularLocation>
</comment>
<proteinExistence type="predicted"/>
<dbReference type="Pfam" id="PF24245">
    <property type="entry name" value="INO80F"/>
    <property type="match status" value="1"/>
</dbReference>
<keyword evidence="3" id="KW-0175">Coiled coil</keyword>
<feature type="compositionally biased region" description="Polar residues" evidence="4">
    <location>
        <begin position="173"/>
        <end position="189"/>
    </location>
</feature>
<evidence type="ECO:0000313" key="7">
    <source>
        <dbReference type="Proteomes" id="UP000298493"/>
    </source>
</evidence>
<name>A0A4Z1NJF3_9PEZI</name>
<evidence type="ECO:0000256" key="2">
    <source>
        <dbReference type="ARBA" id="ARBA00023242"/>
    </source>
</evidence>
<feature type="compositionally biased region" description="Low complexity" evidence="4">
    <location>
        <begin position="205"/>
        <end position="214"/>
    </location>
</feature>
<comment type="caution">
    <text evidence="6">The sequence shown here is derived from an EMBL/GenBank/DDBJ whole genome shotgun (WGS) entry which is preliminary data.</text>
</comment>
<dbReference type="EMBL" id="SNSC02000022">
    <property type="protein sequence ID" value="TID14625.1"/>
    <property type="molecule type" value="Genomic_DNA"/>
</dbReference>
<gene>
    <name evidence="6" type="ORF">E6O75_ATG08771</name>
</gene>
<evidence type="ECO:0000256" key="1">
    <source>
        <dbReference type="ARBA" id="ARBA00004123"/>
    </source>
</evidence>
<dbReference type="GO" id="GO:0005634">
    <property type="term" value="C:nucleus"/>
    <property type="evidence" value="ECO:0007669"/>
    <property type="project" value="UniProtKB-SubCell"/>
</dbReference>
<dbReference type="AlphaFoldDB" id="A0A4Z1NJF3"/>
<dbReference type="STRING" id="86259.A0A4Z1NJF3"/>
<sequence length="299" mass="31806">MSHHRKNCMSVPAIPRRWNAISSFEDQVILEISNGKLLDRVMHGVSANSPLPPSVETAYYRKCIELKRRINEIEESNDSLRVRKMRTERAILKMRLERGFLLEKIAQTMKENPDDSDQSNSPPPTPQDKPLRSKRTHRSKATPPPSAPASVAAGNHASPSAGPSHGAFLVSSHGGQTPDATANRLNQQFFAGYPGPPITTPPALLPAHPTAGPTSMNGTSGSVLPPVSQYLPSGPGGPPPTGYAPGYDVGRENGEGQSEQPAEGPRQSQGEPNGQDVEMTETGAPGFGASGGGFTAVNR</sequence>
<keyword evidence="2" id="KW-0539">Nucleus</keyword>
<feature type="compositionally biased region" description="Gly residues" evidence="4">
    <location>
        <begin position="285"/>
        <end position="299"/>
    </location>
</feature>
<keyword evidence="7" id="KW-1185">Reference proteome</keyword>
<feature type="compositionally biased region" description="Polar residues" evidence="4">
    <location>
        <begin position="255"/>
        <end position="272"/>
    </location>
</feature>
<feature type="domain" description="INO80 complex subunit F" evidence="5">
    <location>
        <begin position="59"/>
        <end position="104"/>
    </location>
</feature>
<dbReference type="OrthoDB" id="10070927at2759"/>
<evidence type="ECO:0000313" key="6">
    <source>
        <dbReference type="EMBL" id="TID14625.1"/>
    </source>
</evidence>
<protein>
    <recommendedName>
        <fullName evidence="5">INO80 complex subunit F domain-containing protein</fullName>
    </recommendedName>
</protein>
<dbReference type="InterPro" id="IPR056513">
    <property type="entry name" value="INO80F"/>
</dbReference>
<evidence type="ECO:0000259" key="5">
    <source>
        <dbReference type="Pfam" id="PF24245"/>
    </source>
</evidence>
<dbReference type="Proteomes" id="UP000298493">
    <property type="component" value="Unassembled WGS sequence"/>
</dbReference>